<dbReference type="Gene3D" id="3.40.50.1820">
    <property type="entry name" value="alpha/beta hydrolase"/>
    <property type="match status" value="1"/>
</dbReference>
<name>A0A1Y1WYI6_9FUNG</name>
<feature type="region of interest" description="Disordered" evidence="1">
    <location>
        <begin position="353"/>
        <end position="388"/>
    </location>
</feature>
<dbReference type="Proteomes" id="UP000193944">
    <property type="component" value="Unassembled WGS sequence"/>
</dbReference>
<evidence type="ECO:0000313" key="3">
    <source>
        <dbReference type="EMBL" id="ORX78482.1"/>
    </source>
</evidence>
<accession>A0A1Y1WYI6</accession>
<sequence length="584" mass="65409">MNQHIPVINKTLDLADCRDQWFFDEKYQVWCLEDILYTLKATTPKFQRMSIFVPAEYMNKNGTVNAEGTHGAYNAKTAPVVFANNSAGYMQMPHSWLGGPRDESGKYLKHGMVYVTCGSRGRDSIDADGRLCGKSPWILVDLKTAIRFLRHNRGQLPGNYDAMISVGWSAGGAMSSLLGVKGNSKRFDSFLEQNGAFMDEKDDVLAAQVYCPIIDLDHADLAYEWQFNRDVENEASPAGSAGVMTQFQQALSDQLMKDYINYFNELKLKNPENGSILILNEDGRSGSGYDYLMKCLEKSAAKYLLKLDRNELPAKFTSQDYLTGNYTEKVQASRLEKGSNDKDDLGLHHAGAAVMLPPGEDGKDRPGPDFAGSGMSPREKLSLGDLVSRPPKGVPYVEQEFPMIDVQGSDKTAWLSWDGEKAVITSLDDYILNHRRRMKPCTSFDTLGMDSGENQEFGTPENDYMRFSEYIGSAIGRLKDLFPDEYGRYFSSWANVAGDKELAERRYLINPMNYIGSDEKTSMAKHFRIRVGAKDADTAFTISMALALKLAEQDIDTDYALVWDLPHCEADYPGEICDWIDSIV</sequence>
<dbReference type="InterPro" id="IPR029058">
    <property type="entry name" value="AB_hydrolase_fold"/>
</dbReference>
<proteinExistence type="predicted"/>
<gene>
    <name evidence="3" type="ORF">BCR32DRAFT_282228</name>
</gene>
<organism evidence="3 4">
    <name type="scientific">Anaeromyces robustus</name>
    <dbReference type="NCBI Taxonomy" id="1754192"/>
    <lineage>
        <taxon>Eukaryota</taxon>
        <taxon>Fungi</taxon>
        <taxon>Fungi incertae sedis</taxon>
        <taxon>Chytridiomycota</taxon>
        <taxon>Chytridiomycota incertae sedis</taxon>
        <taxon>Neocallimastigomycetes</taxon>
        <taxon>Neocallimastigales</taxon>
        <taxon>Neocallimastigaceae</taxon>
        <taxon>Anaeromyces</taxon>
    </lineage>
</organism>
<evidence type="ECO:0000256" key="1">
    <source>
        <dbReference type="SAM" id="MobiDB-lite"/>
    </source>
</evidence>
<reference evidence="3 4" key="1">
    <citation type="submission" date="2016-08" db="EMBL/GenBank/DDBJ databases">
        <title>A Parts List for Fungal Cellulosomes Revealed by Comparative Genomics.</title>
        <authorList>
            <consortium name="DOE Joint Genome Institute"/>
            <person name="Haitjema C.H."/>
            <person name="Gilmore S.P."/>
            <person name="Henske J.K."/>
            <person name="Solomon K.V."/>
            <person name="De Groot R."/>
            <person name="Kuo A."/>
            <person name="Mondo S.J."/>
            <person name="Salamov A.A."/>
            <person name="Labutti K."/>
            <person name="Zhao Z."/>
            <person name="Chiniquy J."/>
            <person name="Barry K."/>
            <person name="Brewer H.M."/>
            <person name="Purvine S.O."/>
            <person name="Wright A.T."/>
            <person name="Boxma B."/>
            <person name="Van Alen T."/>
            <person name="Hackstein J.H."/>
            <person name="Baker S.E."/>
            <person name="Grigoriev I.V."/>
            <person name="O'Malley M.A."/>
        </authorList>
    </citation>
    <scope>NUCLEOTIDE SEQUENCE [LARGE SCALE GENOMIC DNA]</scope>
    <source>
        <strain evidence="3 4">S4</strain>
    </source>
</reference>
<reference evidence="3 4" key="2">
    <citation type="submission" date="2016-08" db="EMBL/GenBank/DDBJ databases">
        <title>Pervasive Adenine N6-methylation of Active Genes in Fungi.</title>
        <authorList>
            <consortium name="DOE Joint Genome Institute"/>
            <person name="Mondo S.J."/>
            <person name="Dannebaum R.O."/>
            <person name="Kuo R.C."/>
            <person name="Labutti K."/>
            <person name="Haridas S."/>
            <person name="Kuo A."/>
            <person name="Salamov A."/>
            <person name="Ahrendt S.R."/>
            <person name="Lipzen A."/>
            <person name="Sullivan W."/>
            <person name="Andreopoulos W.B."/>
            <person name="Clum A."/>
            <person name="Lindquist E."/>
            <person name="Daum C."/>
            <person name="Ramamoorthy G.K."/>
            <person name="Gryganskyi A."/>
            <person name="Culley D."/>
            <person name="Magnuson J.K."/>
            <person name="James T.Y."/>
            <person name="O'Malley M.A."/>
            <person name="Stajich J.E."/>
            <person name="Spatafora J.W."/>
            <person name="Visel A."/>
            <person name="Grigoriev I.V."/>
        </authorList>
    </citation>
    <scope>NUCLEOTIDE SEQUENCE [LARGE SCALE GENOMIC DNA]</scope>
    <source>
        <strain evidence="3 4">S4</strain>
    </source>
</reference>
<dbReference type="SUPFAM" id="SSF53474">
    <property type="entry name" value="alpha/beta-Hydrolases"/>
    <property type="match status" value="1"/>
</dbReference>
<feature type="domain" description="BD-FAE-like" evidence="2">
    <location>
        <begin position="136"/>
        <end position="206"/>
    </location>
</feature>
<dbReference type="Pfam" id="PF20434">
    <property type="entry name" value="BD-FAE"/>
    <property type="match status" value="1"/>
</dbReference>
<keyword evidence="4" id="KW-1185">Reference proteome</keyword>
<evidence type="ECO:0000259" key="2">
    <source>
        <dbReference type="Pfam" id="PF20434"/>
    </source>
</evidence>
<dbReference type="InterPro" id="IPR049492">
    <property type="entry name" value="BD-FAE-like_dom"/>
</dbReference>
<comment type="caution">
    <text evidence="3">The sequence shown here is derived from an EMBL/GenBank/DDBJ whole genome shotgun (WGS) entry which is preliminary data.</text>
</comment>
<dbReference type="AlphaFoldDB" id="A0A1Y1WYI6"/>
<evidence type="ECO:0000313" key="4">
    <source>
        <dbReference type="Proteomes" id="UP000193944"/>
    </source>
</evidence>
<protein>
    <recommendedName>
        <fullName evidence="2">BD-FAE-like domain-containing protein</fullName>
    </recommendedName>
</protein>
<dbReference type="EMBL" id="MCFG01000208">
    <property type="protein sequence ID" value="ORX78482.1"/>
    <property type="molecule type" value="Genomic_DNA"/>
</dbReference>